<dbReference type="OrthoDB" id="9807765at2"/>
<dbReference type="GO" id="GO:0043565">
    <property type="term" value="F:sequence-specific DNA binding"/>
    <property type="evidence" value="ECO:0007669"/>
    <property type="project" value="TreeGrafter"/>
</dbReference>
<dbReference type="PRINTS" id="PR00039">
    <property type="entry name" value="HTHLYSR"/>
</dbReference>
<gene>
    <name evidence="6" type="ORF">D3227_27890</name>
</gene>
<evidence type="ECO:0000256" key="1">
    <source>
        <dbReference type="ARBA" id="ARBA00009437"/>
    </source>
</evidence>
<dbReference type="InterPro" id="IPR036388">
    <property type="entry name" value="WH-like_DNA-bd_sf"/>
</dbReference>
<evidence type="ECO:0000313" key="6">
    <source>
        <dbReference type="EMBL" id="RJT31871.1"/>
    </source>
</evidence>
<proteinExistence type="inferred from homology"/>
<dbReference type="GO" id="GO:0006351">
    <property type="term" value="P:DNA-templated transcription"/>
    <property type="evidence" value="ECO:0007669"/>
    <property type="project" value="TreeGrafter"/>
</dbReference>
<dbReference type="Gene3D" id="1.10.10.10">
    <property type="entry name" value="Winged helix-like DNA-binding domain superfamily/Winged helix DNA-binding domain"/>
    <property type="match status" value="1"/>
</dbReference>
<dbReference type="InterPro" id="IPR005119">
    <property type="entry name" value="LysR_subst-bd"/>
</dbReference>
<dbReference type="SUPFAM" id="SSF53850">
    <property type="entry name" value="Periplasmic binding protein-like II"/>
    <property type="match status" value="1"/>
</dbReference>
<keyword evidence="4" id="KW-0804">Transcription</keyword>
<comment type="similarity">
    <text evidence="1">Belongs to the LysR transcriptional regulatory family.</text>
</comment>
<dbReference type="PANTHER" id="PTHR30537:SF74">
    <property type="entry name" value="HTH-TYPE TRANSCRIPTIONAL REGULATOR TRPI"/>
    <property type="match status" value="1"/>
</dbReference>
<comment type="caution">
    <text evidence="6">The sequence shown here is derived from an EMBL/GenBank/DDBJ whole genome shotgun (WGS) entry which is preliminary data.</text>
</comment>
<dbReference type="Pfam" id="PF00126">
    <property type="entry name" value="HTH_1"/>
    <property type="match status" value="1"/>
</dbReference>
<keyword evidence="3" id="KW-0238">DNA-binding</keyword>
<organism evidence="6 7">
    <name type="scientific">Mesorhizobium waimense</name>
    <dbReference type="NCBI Taxonomy" id="1300307"/>
    <lineage>
        <taxon>Bacteria</taxon>
        <taxon>Pseudomonadati</taxon>
        <taxon>Pseudomonadota</taxon>
        <taxon>Alphaproteobacteria</taxon>
        <taxon>Hyphomicrobiales</taxon>
        <taxon>Phyllobacteriaceae</taxon>
        <taxon>Mesorhizobium</taxon>
    </lineage>
</organism>
<evidence type="ECO:0000259" key="5">
    <source>
        <dbReference type="PROSITE" id="PS50931"/>
    </source>
</evidence>
<dbReference type="RefSeq" id="WP_120017476.1">
    <property type="nucleotide sequence ID" value="NZ_QZWZ01000029.1"/>
</dbReference>
<dbReference type="EMBL" id="QZWZ01000029">
    <property type="protein sequence ID" value="RJT31871.1"/>
    <property type="molecule type" value="Genomic_DNA"/>
</dbReference>
<dbReference type="PROSITE" id="PS50931">
    <property type="entry name" value="HTH_LYSR"/>
    <property type="match status" value="1"/>
</dbReference>
<dbReference type="PANTHER" id="PTHR30537">
    <property type="entry name" value="HTH-TYPE TRANSCRIPTIONAL REGULATOR"/>
    <property type="match status" value="1"/>
</dbReference>
<accession>A0A3A5KAD9</accession>
<evidence type="ECO:0000256" key="4">
    <source>
        <dbReference type="ARBA" id="ARBA00023163"/>
    </source>
</evidence>
<keyword evidence="7" id="KW-1185">Reference proteome</keyword>
<dbReference type="GO" id="GO:0003700">
    <property type="term" value="F:DNA-binding transcription factor activity"/>
    <property type="evidence" value="ECO:0007669"/>
    <property type="project" value="InterPro"/>
</dbReference>
<evidence type="ECO:0000313" key="7">
    <source>
        <dbReference type="Proteomes" id="UP000272706"/>
    </source>
</evidence>
<reference evidence="6 7" key="1">
    <citation type="submission" date="2018-09" db="EMBL/GenBank/DDBJ databases">
        <title>Mesorhizobium carmichaelinearum sp. nov. isolated from Carmichaelinea spp. root nodules in New Zealand.</title>
        <authorList>
            <person name="De Meyer S.E."/>
        </authorList>
    </citation>
    <scope>NUCLEOTIDE SEQUENCE [LARGE SCALE GENOMIC DNA]</scope>
    <source>
        <strain evidence="6 7">ICMP19557</strain>
    </source>
</reference>
<protein>
    <submittedName>
        <fullName evidence="6">LysR family transcriptional regulator</fullName>
    </submittedName>
</protein>
<dbReference type="InterPro" id="IPR036390">
    <property type="entry name" value="WH_DNA-bd_sf"/>
</dbReference>
<keyword evidence="2" id="KW-0805">Transcription regulation</keyword>
<dbReference type="InterPro" id="IPR000847">
    <property type="entry name" value="LysR_HTH_N"/>
</dbReference>
<dbReference type="CDD" id="cd08432">
    <property type="entry name" value="PBP2_GcdR_TrpI_HvrB_AmpR_like"/>
    <property type="match status" value="1"/>
</dbReference>
<sequence length="302" mass="32796">MGYIPLNAVRAFEAAARHLSFSAAGEELHVTHPAISHQIRRLEEWLGVSLFHRDARKVRLTEAGVILQASASGALAELGATCRRIRRNAALETLSVGCIPSIASRWLVPRLSDFTARHPGIGMRVAYAKADERLGDGQNDVLITLGADPSPDVTSLKLFSRFNRPVCSPHYLAGREHLRTPAGIAVADLLHDETRQGWREWFLEAGLPGVDVGNGPVFADFNILATAVIAGHGVALCPVEVFGDELRRGDLIVLSEVATNRDKGYFLTMSAQASPAAVKFADWFRQEVCADKESQASPIDIT</sequence>
<feature type="domain" description="HTH lysR-type" evidence="5">
    <location>
        <begin position="4"/>
        <end position="61"/>
    </location>
</feature>
<evidence type="ECO:0000256" key="3">
    <source>
        <dbReference type="ARBA" id="ARBA00023125"/>
    </source>
</evidence>
<dbReference type="InterPro" id="IPR058163">
    <property type="entry name" value="LysR-type_TF_proteobact-type"/>
</dbReference>
<dbReference type="AlphaFoldDB" id="A0A3A5KAD9"/>
<dbReference type="Gene3D" id="3.40.190.10">
    <property type="entry name" value="Periplasmic binding protein-like II"/>
    <property type="match status" value="2"/>
</dbReference>
<name>A0A3A5KAD9_9HYPH</name>
<dbReference type="Proteomes" id="UP000272706">
    <property type="component" value="Unassembled WGS sequence"/>
</dbReference>
<dbReference type="Pfam" id="PF03466">
    <property type="entry name" value="LysR_substrate"/>
    <property type="match status" value="1"/>
</dbReference>
<dbReference type="SUPFAM" id="SSF46785">
    <property type="entry name" value="Winged helix' DNA-binding domain"/>
    <property type="match status" value="1"/>
</dbReference>
<evidence type="ECO:0000256" key="2">
    <source>
        <dbReference type="ARBA" id="ARBA00023015"/>
    </source>
</evidence>
<dbReference type="FunFam" id="1.10.10.10:FF:000038">
    <property type="entry name" value="Glycine cleavage system transcriptional activator"/>
    <property type="match status" value="1"/>
</dbReference>